<dbReference type="STRING" id="348780.NP_1532A"/>
<keyword evidence="1" id="KW-0805">Transcription regulation</keyword>
<evidence type="ECO:0000256" key="1">
    <source>
        <dbReference type="ARBA" id="ARBA00023015"/>
    </source>
</evidence>
<reference evidence="4 5" key="1">
    <citation type="journal article" date="2005" name="Genome Res.">
        <title>Living with two extremes: conclusions from the genome sequence of Natronomonas pharaonis.</title>
        <authorList>
            <person name="Falb M."/>
            <person name="Pfeiffer F."/>
            <person name="Palm P."/>
            <person name="Rodewald K."/>
            <person name="Hickmann V."/>
            <person name="Tittor J."/>
            <person name="Oesterhelt D."/>
        </authorList>
    </citation>
    <scope>NUCLEOTIDE SEQUENCE [LARGE SCALE GENOMIC DNA]</scope>
    <source>
        <strain evidence="5">ATCC 35678 / DSM 2160 / CIP 103997 / JCM 8858 / NBRC 14720 / NCIMB 2260 / Gabara</strain>
    </source>
</reference>
<dbReference type="EnsemblBacteria" id="CAI48857">
    <property type="protein sequence ID" value="CAI48857"/>
    <property type="gene ID" value="NP_1532A"/>
</dbReference>
<dbReference type="eggNOG" id="arCOG02274">
    <property type="taxonomic scope" value="Archaea"/>
</dbReference>
<dbReference type="RefSeq" id="WP_011322491.1">
    <property type="nucleotide sequence ID" value="NC_007426.1"/>
</dbReference>
<keyword evidence="2" id="KW-0804">Transcription</keyword>
<dbReference type="EMBL" id="CR936257">
    <property type="protein sequence ID" value="CAI48857.1"/>
    <property type="molecule type" value="Genomic_DNA"/>
</dbReference>
<keyword evidence="5" id="KW-1185">Reference proteome</keyword>
<gene>
    <name evidence="4" type="ordered locus">NP_1532A</name>
</gene>
<organism evidence="4 5">
    <name type="scientific">Natronomonas pharaonis (strain ATCC 35678 / DSM 2160 / CIP 103997 / JCM 8858 / NBRC 14720 / NCIMB 2260 / Gabara)</name>
    <name type="common">Halobacterium pharaonis</name>
    <dbReference type="NCBI Taxonomy" id="348780"/>
    <lineage>
        <taxon>Archaea</taxon>
        <taxon>Methanobacteriati</taxon>
        <taxon>Methanobacteriota</taxon>
        <taxon>Stenosarchaea group</taxon>
        <taxon>Halobacteria</taxon>
        <taxon>Halobacteriales</taxon>
        <taxon>Natronomonadaceae</taxon>
        <taxon>Natronomonas</taxon>
    </lineage>
</organism>
<dbReference type="PANTHER" id="PTHR34236:SF1">
    <property type="entry name" value="DIMETHYL SULFOXIDE REDUCTASE TRANSCRIPTIONAL ACTIVATOR"/>
    <property type="match status" value="1"/>
</dbReference>
<dbReference type="KEGG" id="nph:NP_1532A"/>
<dbReference type="Pfam" id="PF04967">
    <property type="entry name" value="HTH_10"/>
    <property type="match status" value="1"/>
</dbReference>
<protein>
    <submittedName>
        <fullName evidence="4">HTH-10 family transcription regulator</fullName>
    </submittedName>
</protein>
<accession>A0A1U7EV31</accession>
<dbReference type="OrthoDB" id="51502at2157"/>
<dbReference type="GeneID" id="3701172"/>
<evidence type="ECO:0000313" key="4">
    <source>
        <dbReference type="EMBL" id="CAI48857.1"/>
    </source>
</evidence>
<proteinExistence type="predicted"/>
<dbReference type="InterPro" id="IPR007050">
    <property type="entry name" value="HTH_bacterioopsin"/>
</dbReference>
<feature type="domain" description="HTH bat-type" evidence="3">
    <location>
        <begin position="151"/>
        <end position="203"/>
    </location>
</feature>
<evidence type="ECO:0000259" key="3">
    <source>
        <dbReference type="Pfam" id="PF04967"/>
    </source>
</evidence>
<evidence type="ECO:0000256" key="2">
    <source>
        <dbReference type="ARBA" id="ARBA00023163"/>
    </source>
</evidence>
<name>A0A1U7EV31_NATPD</name>
<dbReference type="HOGENOM" id="CLU_101251_0_0_2"/>
<dbReference type="PANTHER" id="PTHR34236">
    <property type="entry name" value="DIMETHYL SULFOXIDE REDUCTASE TRANSCRIPTIONAL ACTIVATOR"/>
    <property type="match status" value="1"/>
</dbReference>
<evidence type="ECO:0000313" key="5">
    <source>
        <dbReference type="Proteomes" id="UP000002698"/>
    </source>
</evidence>
<sequence length="219" mass="23551">MTLARIRVDLPGDAWVSTVSRSFPDATFRLLATMPGADHGEAVVSVEADRPEAVLDAMADCDPDHEPSPVSQTDRGLTVQLDTAQPEPLRAASESGLPVEPPCRIQNGTATVDLRGSHDRLSAFGQQLDAAGLDYEVEFVGGFEDGADRLLTDTQRELLMTAIDLGYYDTPRGCTLTELAAHLDIAKSTCSETLQRAEGNLIKQFAREHFSAPAQPASD</sequence>
<dbReference type="AlphaFoldDB" id="A0A1U7EV31"/>
<dbReference type="Proteomes" id="UP000002698">
    <property type="component" value="Chromosome"/>
</dbReference>